<dbReference type="Gene3D" id="1.25.40.300">
    <property type="entry name" value="Putative secreted effector protein"/>
    <property type="match status" value="1"/>
</dbReference>
<sequence>MIDINTWMPLLFSLRVFPRQLDGASLQLTLPDRWDWDEAMLDRHLNHLNHPESGSLLKLIDSLGNNELKVQFTLKLMKSLQHVDVSTVALPLMSILGKSPYSKDERLSAWLDLICAGYPLFIQRSLRHGR</sequence>
<dbReference type="RefSeq" id="WP_162365739.1">
    <property type="nucleotide sequence ID" value="NZ_WUBS01000006.1"/>
</dbReference>
<reference evidence="1 2" key="2">
    <citation type="submission" date="2020-02" db="EMBL/GenBank/DDBJ databases">
        <title>The new genus of Enterobacteriales.</title>
        <authorList>
            <person name="Kim I.S."/>
        </authorList>
    </citation>
    <scope>NUCLEOTIDE SEQUENCE [LARGE SCALE GENOMIC DNA]</scope>
    <source>
        <strain evidence="1 2">SAP-6</strain>
    </source>
</reference>
<name>A0A845SKA0_9GAMM</name>
<dbReference type="AlphaFoldDB" id="A0A845SKA0"/>
<proteinExistence type="predicted"/>
<dbReference type="Proteomes" id="UP000461443">
    <property type="component" value="Unassembled WGS sequence"/>
</dbReference>
<comment type="caution">
    <text evidence="1">The sequence shown here is derived from an EMBL/GenBank/DDBJ whole genome shotgun (WGS) entry which is preliminary data.</text>
</comment>
<evidence type="ECO:0000313" key="2">
    <source>
        <dbReference type="Proteomes" id="UP000461443"/>
    </source>
</evidence>
<organism evidence="1 2">
    <name type="scientific">Acerihabitans arboris</name>
    <dbReference type="NCBI Taxonomy" id="2691583"/>
    <lineage>
        <taxon>Bacteria</taxon>
        <taxon>Pseudomonadati</taxon>
        <taxon>Pseudomonadota</taxon>
        <taxon>Gammaproteobacteria</taxon>
        <taxon>Enterobacterales</taxon>
        <taxon>Pectobacteriaceae</taxon>
        <taxon>Acerihabitans</taxon>
    </lineage>
</organism>
<dbReference type="EMBL" id="WUBS01000006">
    <property type="protein sequence ID" value="NDL63018.1"/>
    <property type="molecule type" value="Genomic_DNA"/>
</dbReference>
<evidence type="ECO:0000313" key="1">
    <source>
        <dbReference type="EMBL" id="NDL63018.1"/>
    </source>
</evidence>
<reference evidence="1 2" key="1">
    <citation type="submission" date="2019-12" db="EMBL/GenBank/DDBJ databases">
        <authorList>
            <person name="Lee S.D."/>
        </authorList>
    </citation>
    <scope>NUCLEOTIDE SEQUENCE [LARGE SCALE GENOMIC DNA]</scope>
    <source>
        <strain evidence="1 2">SAP-6</strain>
    </source>
</reference>
<accession>A0A845SKA0</accession>
<protein>
    <submittedName>
        <fullName evidence="1">Uncharacterized protein</fullName>
    </submittedName>
</protein>
<keyword evidence="2" id="KW-1185">Reference proteome</keyword>
<gene>
    <name evidence="1" type="ORF">GRH90_09685</name>
</gene>